<feature type="chain" id="PRO_5025721115" description="Mannan endo-1,4-beta-mannosidase" evidence="4">
    <location>
        <begin position="24"/>
        <end position="378"/>
    </location>
</feature>
<reference evidence="11" key="1">
    <citation type="submission" date="2018-11" db="EMBL/GenBank/DDBJ databases">
        <title>Proposal to divide the Flavobacteriaceae and reorganize its genera based on Amino Acid Identity values calculated from whole genome sequences.</title>
        <authorList>
            <person name="Nicholson A.C."/>
            <person name="Gulvik C.A."/>
            <person name="Whitney A.M."/>
            <person name="Humrighouse B.W."/>
            <person name="Bell M."/>
            <person name="Holmes B."/>
            <person name="Steigerwalt A.B."/>
            <person name="Villarma A."/>
            <person name="Sheth M."/>
            <person name="Batra D."/>
            <person name="Pryor J."/>
            <person name="Bernardet J.-F."/>
            <person name="Hugo C."/>
            <person name="Kampfer P."/>
            <person name="Newman J.D."/>
            <person name="McQuiston J.R."/>
        </authorList>
    </citation>
    <scope>NUCLEOTIDE SEQUENCE [LARGE SCALE GENOMIC DNA]</scope>
    <source>
        <strain evidence="11">H4753</strain>
    </source>
</reference>
<keyword evidence="4" id="KW-0119">Carbohydrate metabolism</keyword>
<dbReference type="AlphaFoldDB" id="A0A3G8WGL5"/>
<dbReference type="PRINTS" id="PR00739">
    <property type="entry name" value="GLHYDRLASE26"/>
</dbReference>
<dbReference type="SUPFAM" id="SSF51445">
    <property type="entry name" value="(Trans)glycosidases"/>
    <property type="match status" value="1"/>
</dbReference>
<evidence type="ECO:0000256" key="5">
    <source>
        <dbReference type="PIRSR" id="PIRSR018168-1"/>
    </source>
</evidence>
<dbReference type="InterPro" id="IPR017853">
    <property type="entry name" value="GH"/>
</dbReference>
<evidence type="ECO:0000313" key="11">
    <source>
        <dbReference type="Proteomes" id="UP000282297"/>
    </source>
</evidence>
<dbReference type="Proteomes" id="UP000282297">
    <property type="component" value="Chromosome"/>
</dbReference>
<feature type="site" description="Plays an important role in maintaining the position of the catalytic nucleophile" evidence="7">
    <location>
        <position position="190"/>
    </location>
</feature>
<feature type="binding site" evidence="6">
    <location>
        <position position="196"/>
    </location>
    <ligand>
        <name>substrate</name>
    </ligand>
</feature>
<dbReference type="PANTHER" id="PTHR40079">
    <property type="entry name" value="MANNAN ENDO-1,4-BETA-MANNOSIDASE E-RELATED"/>
    <property type="match status" value="1"/>
</dbReference>
<dbReference type="EMBL" id="CP034171">
    <property type="protein sequence ID" value="AZI20330.1"/>
    <property type="molecule type" value="Genomic_DNA"/>
</dbReference>
<dbReference type="GO" id="GO:0016985">
    <property type="term" value="F:mannan endo-1,4-beta-mannosidase activity"/>
    <property type="evidence" value="ECO:0007669"/>
    <property type="project" value="UniProtKB-UniRule"/>
</dbReference>
<dbReference type="InterPro" id="IPR016714">
    <property type="entry name" value="MANB/E"/>
</dbReference>
<gene>
    <name evidence="10" type="ORF">EIH08_06025</name>
</gene>
<dbReference type="EC" id="3.2.1.78" evidence="4"/>
<dbReference type="InterPro" id="IPR000805">
    <property type="entry name" value="Glyco_hydro_26"/>
</dbReference>
<evidence type="ECO:0000256" key="4">
    <source>
        <dbReference type="PIRNR" id="PIRNR018168"/>
    </source>
</evidence>
<dbReference type="GO" id="GO:0005576">
    <property type="term" value="C:extracellular region"/>
    <property type="evidence" value="ECO:0007669"/>
    <property type="project" value="UniProtKB-SubCell"/>
</dbReference>
<evidence type="ECO:0000313" key="10">
    <source>
        <dbReference type="EMBL" id="AZI20330.1"/>
    </source>
</evidence>
<keyword evidence="4" id="KW-0964">Secreted</keyword>
<dbReference type="Gene3D" id="3.20.20.80">
    <property type="entry name" value="Glycosidases"/>
    <property type="match status" value="1"/>
</dbReference>
<dbReference type="PANTHER" id="PTHR40079:SF4">
    <property type="entry name" value="GH26 DOMAIN-CONTAINING PROTEIN-RELATED"/>
    <property type="match status" value="1"/>
</dbReference>
<dbReference type="InterPro" id="IPR022790">
    <property type="entry name" value="GH26_dom"/>
</dbReference>
<keyword evidence="2 4" id="KW-0378">Hydrolase</keyword>
<evidence type="ECO:0000256" key="3">
    <source>
        <dbReference type="ARBA" id="ARBA00023295"/>
    </source>
</evidence>
<evidence type="ECO:0000256" key="7">
    <source>
        <dbReference type="PIRSR" id="PIRSR018168-3"/>
    </source>
</evidence>
<name>A0A3G8WGL5_9FLAO</name>
<dbReference type="PROSITE" id="PS51764">
    <property type="entry name" value="GH26"/>
    <property type="match status" value="1"/>
</dbReference>
<dbReference type="PIRSF" id="PIRSF018168">
    <property type="entry name" value="Mannan-1_4-beta-mannosidase"/>
    <property type="match status" value="1"/>
</dbReference>
<keyword evidence="4" id="KW-0732">Signal</keyword>
<comment type="similarity">
    <text evidence="1 4 8">Belongs to the glycosyl hydrolase 26 family.</text>
</comment>
<feature type="active site" description="Proton donor" evidence="5 8">
    <location>
        <position position="191"/>
    </location>
</feature>
<evidence type="ECO:0000256" key="8">
    <source>
        <dbReference type="PROSITE-ProRule" id="PRU01100"/>
    </source>
</evidence>
<feature type="active site" description="Nucleophile" evidence="5 8">
    <location>
        <position position="299"/>
    </location>
</feature>
<comment type="subcellular location">
    <subcellularLocation>
        <location evidence="4">Secreted</location>
    </subcellularLocation>
</comment>
<accession>A0A3G8WGL5</accession>
<sequence>MEVKNYNKILTLFILWSSVFAFAQNTLADKKATPETQNLYKNLWKLLDKGIMFGHQDALGYGVNWRMQKGRSDVKEVAGDFPAVFGWDIGGVEKDAPGSIDIFTFTDQKKFMEDVYNMGGINTVSWHADNPKTGKNAWDKTDVSGTVASILPGNVNHAKFKTWLDKVAENLSALKGKDGKTVPVLFRPYHELTGNWFWWGKGNCTPKEFQELWQFTFNYLTKEKNVHNLIWVYNTSDFKSKEEFLESYPGDAFVDMVSFDIYVMDNPVFNKSFVENSQSQFKMMNEIAKEHRKIPTLAETGYEQIPYNKFWTKTLMEAVGNYKISYILAWRNHGLTHEKKMHYYVPYKGHPNEQDFRDFYSLPKTLFLKDIQTPNIYK</sequence>
<dbReference type="Pfam" id="PF02156">
    <property type="entry name" value="Glyco_hydro_26"/>
    <property type="match status" value="1"/>
</dbReference>
<feature type="binding site" evidence="6">
    <location>
        <position position="262"/>
    </location>
    <ligand>
        <name>substrate</name>
    </ligand>
</feature>
<feature type="domain" description="GH26" evidence="9">
    <location>
        <begin position="34"/>
        <end position="369"/>
    </location>
</feature>
<evidence type="ECO:0000256" key="6">
    <source>
        <dbReference type="PIRSR" id="PIRSR018168-2"/>
    </source>
</evidence>
<dbReference type="GO" id="GO:0006080">
    <property type="term" value="P:substituted mannan metabolic process"/>
    <property type="evidence" value="ECO:0007669"/>
    <property type="project" value="UniProtKB-UniRule"/>
</dbReference>
<evidence type="ECO:0000259" key="9">
    <source>
        <dbReference type="PROSITE" id="PS51764"/>
    </source>
</evidence>
<evidence type="ECO:0000256" key="1">
    <source>
        <dbReference type="ARBA" id="ARBA00007754"/>
    </source>
</evidence>
<comment type="catalytic activity">
    <reaction evidence="4">
        <text>Random hydrolysis of (1-&gt;4)-beta-D-mannosidic linkages in mannans, galactomannans and glucomannans.</text>
        <dbReference type="EC" id="3.2.1.78"/>
    </reaction>
</comment>
<feature type="signal peptide" evidence="4">
    <location>
        <begin position="1"/>
        <end position="23"/>
    </location>
</feature>
<protein>
    <recommendedName>
        <fullName evidence="4">Mannan endo-1,4-beta-mannosidase</fullName>
        <ecNumber evidence="4">3.2.1.78</ecNumber>
    </recommendedName>
</protein>
<proteinExistence type="inferred from homology"/>
<evidence type="ECO:0000256" key="2">
    <source>
        <dbReference type="ARBA" id="ARBA00022801"/>
    </source>
</evidence>
<organism evidence="10 11">
    <name type="scientific">Chryseobacterium taklimakanense</name>
    <dbReference type="NCBI Taxonomy" id="536441"/>
    <lineage>
        <taxon>Bacteria</taxon>
        <taxon>Pseudomonadati</taxon>
        <taxon>Bacteroidota</taxon>
        <taxon>Flavobacteriia</taxon>
        <taxon>Flavobacteriales</taxon>
        <taxon>Weeksellaceae</taxon>
        <taxon>Chryseobacterium group</taxon>
        <taxon>Chryseobacterium</taxon>
    </lineage>
</organism>
<feature type="binding site" evidence="6">
    <location>
        <position position="127"/>
    </location>
    <ligand>
        <name>substrate</name>
    </ligand>
</feature>
<keyword evidence="3 4" id="KW-0326">Glycosidase</keyword>